<dbReference type="AlphaFoldDB" id="A0A2K0TZZ7"/>
<evidence type="ECO:0000313" key="3">
    <source>
        <dbReference type="Proteomes" id="UP000236290"/>
    </source>
</evidence>
<accession>A0A2K0TZZ7</accession>
<evidence type="ECO:0000259" key="1">
    <source>
        <dbReference type="Pfam" id="PF23238"/>
    </source>
</evidence>
<dbReference type="OrthoDB" id="427518at2759"/>
<dbReference type="InterPro" id="IPR055496">
    <property type="entry name" value="DUF7068"/>
</dbReference>
<dbReference type="Proteomes" id="UP000236290">
    <property type="component" value="Unassembled WGS sequence"/>
</dbReference>
<organism evidence="2 3">
    <name type="scientific">Trichoderma harzianum</name>
    <name type="common">Hypocrea lixii</name>
    <dbReference type="NCBI Taxonomy" id="5544"/>
    <lineage>
        <taxon>Eukaryota</taxon>
        <taxon>Fungi</taxon>
        <taxon>Dikarya</taxon>
        <taxon>Ascomycota</taxon>
        <taxon>Pezizomycotina</taxon>
        <taxon>Sordariomycetes</taxon>
        <taxon>Hypocreomycetidae</taxon>
        <taxon>Hypocreales</taxon>
        <taxon>Hypocreaceae</taxon>
        <taxon>Trichoderma</taxon>
    </lineage>
</organism>
<gene>
    <name evidence="2" type="ORF">THARTR1_08320</name>
</gene>
<protein>
    <recommendedName>
        <fullName evidence="1">DUF7068 domain-containing protein</fullName>
    </recommendedName>
</protein>
<sequence>MSRFLQDLLKQPNVIITSRPSAKPPPGIDLDLETVGFDDEQVNAYLDADLTIKPNVNKIKSFLQDHWLLRDLVRIPVQLDALCYTWDDLDSGMSPDSMTGIYRAIEQKLWKKDAVRLERILKSRAQSALPMEVENRVKAEAKILEILAFHGMYHDSEVTTLYI</sequence>
<feature type="domain" description="DUF7068" evidence="1">
    <location>
        <begin position="55"/>
        <end position="96"/>
    </location>
</feature>
<evidence type="ECO:0000313" key="2">
    <source>
        <dbReference type="EMBL" id="PNP51092.1"/>
    </source>
</evidence>
<reference evidence="2 3" key="1">
    <citation type="submission" date="2017-02" db="EMBL/GenBank/DDBJ databases">
        <title>Genomes of Trichoderma spp. with biocontrol activity.</title>
        <authorList>
            <person name="Gardiner D."/>
            <person name="Kazan K."/>
            <person name="Vos C."/>
            <person name="Harvey P."/>
        </authorList>
    </citation>
    <scope>NUCLEOTIDE SEQUENCE [LARGE SCALE GENOMIC DNA]</scope>
    <source>
        <strain evidence="2 3">Tr1</strain>
    </source>
</reference>
<dbReference type="EMBL" id="MTYI01000139">
    <property type="protein sequence ID" value="PNP51092.1"/>
    <property type="molecule type" value="Genomic_DNA"/>
</dbReference>
<dbReference type="Pfam" id="PF23238">
    <property type="entry name" value="DUF7068"/>
    <property type="match status" value="1"/>
</dbReference>
<name>A0A2K0TZZ7_TRIHA</name>
<comment type="caution">
    <text evidence="2">The sequence shown here is derived from an EMBL/GenBank/DDBJ whole genome shotgun (WGS) entry which is preliminary data.</text>
</comment>
<proteinExistence type="predicted"/>